<keyword evidence="2" id="KW-0812">Transmembrane</keyword>
<feature type="transmembrane region" description="Helical" evidence="2">
    <location>
        <begin position="412"/>
        <end position="430"/>
    </location>
</feature>
<protein>
    <submittedName>
        <fullName evidence="3">Uncharacterized protein</fullName>
    </submittedName>
</protein>
<dbReference type="AlphaFoldDB" id="A0AAD5SW37"/>
<feature type="compositionally biased region" description="Polar residues" evidence="1">
    <location>
        <begin position="15"/>
        <end position="30"/>
    </location>
</feature>
<sequence length="1033" mass="114118">MDSPDAYSRRRVWTGPTSANYAPTNPSNLNDRVFRRPTTTTTRKPLNSNLPVSHVPSLPPRPSRQLQTLKKKIRDDSSVHVDSIAASSQMVSPPSSSRSTTTHLEHIPHFKKISVDDVEIPRPSALEIPSLFRRPCLNADLELRKDLKAYDAFKNSFLDSHTGPTMNGKNSLISLQVTRLIYVLQVLPILPIPRFLTLILPILMTHHTTFVGKLKIYFNSAELFFTDTDITLSTLGLPSQLIFIPTRLIAIFGISWNAVSFFNSDTASSTATTMFVVLTRVIAFFEWILAFAFDRRPGTGRFLFRRAGLMVWVPSLAIMLGLFVDPRLWMGFRDSMWAIGGGAEIIVAATLNYLEFKHSSAFFQQSLLCKKNIKSSPKIEFRGGKRCSSDSAIDDGSVVLNLDWKSQVRIRLINLTSAFIACLVYLSVFPNRKGVGDVDSVSGMQFVIGPFISSAAGLLMFYFLHWLYRSSQDLPANLKMFLAEQLSDTVFADFELKRENSENHCQRLLSAAPPFAFLWRIFHVPIWAGLIITGAGTKVVLQNVADEWLGMAGFYPTPPTPSAKISTPPSFKEIELYVNITTANTTQQSISQIKWDFSAPHIWILFGVTVVLVFTNTTSFIAKLSTLKMLENHSAWENSRSASKNFVEKLKDEDWAISSSTLIEEDEPADDTDTCSVIALTSRIHDTISAVTSTSTSAAITAVGNFNKTQSVLNFSTFNSNSNNKLSKQSFYFGKNNTTAGIRTPTPSIISPSLKSVTKQQITALSNDDKFWKELVENSSSPTPSRHNSIGSEKDFLACLNNSTPVTTAIVSAPTQTTIGQQKVSTKTNIPRRHVSINIEEGAGISSSRPHRERLMTSVSVSEDNSNNYSRKVSPKTEKLAQEIFNAQPAILYATPIAGTVTRPEDQVSSTRNQIRRLKTQAVWSLILHSVFAAAVCAFVPLLGYLSPLVSSGFGNFGNIIDCSTITLMNQTVAANSIVSEIVIGSEAQIMENVEGVLIIFGCTLFLAVLCVGVEIARVFEAKRVAMSLKNMP</sequence>
<comment type="caution">
    <text evidence="3">The sequence shown here is derived from an EMBL/GenBank/DDBJ whole genome shotgun (WGS) entry which is preliminary data.</text>
</comment>
<feature type="transmembrane region" description="Helical" evidence="2">
    <location>
        <begin position="442"/>
        <end position="464"/>
    </location>
</feature>
<name>A0AAD5SW37_9FUNG</name>
<organism evidence="3 4">
    <name type="scientific">Physocladia obscura</name>
    <dbReference type="NCBI Taxonomy" id="109957"/>
    <lineage>
        <taxon>Eukaryota</taxon>
        <taxon>Fungi</taxon>
        <taxon>Fungi incertae sedis</taxon>
        <taxon>Chytridiomycota</taxon>
        <taxon>Chytridiomycota incertae sedis</taxon>
        <taxon>Chytridiomycetes</taxon>
        <taxon>Chytridiales</taxon>
        <taxon>Chytriomycetaceae</taxon>
        <taxon>Physocladia</taxon>
    </lineage>
</organism>
<evidence type="ECO:0000256" key="2">
    <source>
        <dbReference type="SAM" id="Phobius"/>
    </source>
</evidence>
<dbReference type="Proteomes" id="UP001211907">
    <property type="component" value="Unassembled WGS sequence"/>
</dbReference>
<evidence type="ECO:0000313" key="3">
    <source>
        <dbReference type="EMBL" id="KAJ3110492.1"/>
    </source>
</evidence>
<feature type="transmembrane region" description="Helical" evidence="2">
    <location>
        <begin position="271"/>
        <end position="291"/>
    </location>
</feature>
<feature type="transmembrane region" description="Helical" evidence="2">
    <location>
        <begin position="303"/>
        <end position="324"/>
    </location>
</feature>
<keyword evidence="4" id="KW-1185">Reference proteome</keyword>
<feature type="transmembrane region" description="Helical" evidence="2">
    <location>
        <begin position="922"/>
        <end position="946"/>
    </location>
</feature>
<feature type="transmembrane region" description="Helical" evidence="2">
    <location>
        <begin position="241"/>
        <end position="259"/>
    </location>
</feature>
<proteinExistence type="predicted"/>
<feature type="transmembrane region" description="Helical" evidence="2">
    <location>
        <begin position="336"/>
        <end position="354"/>
    </location>
</feature>
<evidence type="ECO:0000313" key="4">
    <source>
        <dbReference type="Proteomes" id="UP001211907"/>
    </source>
</evidence>
<reference evidence="3" key="1">
    <citation type="submission" date="2020-05" db="EMBL/GenBank/DDBJ databases">
        <title>Phylogenomic resolution of chytrid fungi.</title>
        <authorList>
            <person name="Stajich J.E."/>
            <person name="Amses K."/>
            <person name="Simmons R."/>
            <person name="Seto K."/>
            <person name="Myers J."/>
            <person name="Bonds A."/>
            <person name="Quandt C.A."/>
            <person name="Barry K."/>
            <person name="Liu P."/>
            <person name="Grigoriev I."/>
            <person name="Longcore J.E."/>
            <person name="James T.Y."/>
        </authorList>
    </citation>
    <scope>NUCLEOTIDE SEQUENCE</scope>
    <source>
        <strain evidence="3">JEL0513</strain>
    </source>
</reference>
<feature type="transmembrane region" description="Helical" evidence="2">
    <location>
        <begin position="180"/>
        <end position="203"/>
    </location>
</feature>
<dbReference type="EMBL" id="JADGJH010001723">
    <property type="protein sequence ID" value="KAJ3110492.1"/>
    <property type="molecule type" value="Genomic_DNA"/>
</dbReference>
<evidence type="ECO:0000256" key="1">
    <source>
        <dbReference type="SAM" id="MobiDB-lite"/>
    </source>
</evidence>
<feature type="transmembrane region" description="Helical" evidence="2">
    <location>
        <begin position="602"/>
        <end position="622"/>
    </location>
</feature>
<keyword evidence="2" id="KW-0472">Membrane</keyword>
<feature type="transmembrane region" description="Helical" evidence="2">
    <location>
        <begin position="997"/>
        <end position="1020"/>
    </location>
</feature>
<accession>A0AAD5SW37</accession>
<gene>
    <name evidence="3" type="ORF">HK100_003019</name>
</gene>
<feature type="region of interest" description="Disordered" evidence="1">
    <location>
        <begin position="1"/>
        <end position="64"/>
    </location>
</feature>
<feature type="transmembrane region" description="Helical" evidence="2">
    <location>
        <begin position="517"/>
        <end position="541"/>
    </location>
</feature>
<keyword evidence="2" id="KW-1133">Transmembrane helix</keyword>